<reference evidence="2 3" key="1">
    <citation type="submission" date="2017-10" db="EMBL/GenBank/DDBJ databases">
        <title>Massilia psychrophilum sp. nov., a novel purple-pigmented bacterium isolated from Tianshan glacier, Xinjiang Municipality, China.</title>
        <authorList>
            <person name="Wang H."/>
        </authorList>
    </citation>
    <scope>NUCLEOTIDE SEQUENCE [LARGE SCALE GENOMIC DNA]</scope>
    <source>
        <strain evidence="2 3">JCM 30813</strain>
    </source>
</reference>
<dbReference type="RefSeq" id="WP_099915912.1">
    <property type="nucleotide sequence ID" value="NZ_BMHS01000016.1"/>
</dbReference>
<feature type="signal peptide" evidence="1">
    <location>
        <begin position="1"/>
        <end position="22"/>
    </location>
</feature>
<evidence type="ECO:0000256" key="1">
    <source>
        <dbReference type="SAM" id="SignalP"/>
    </source>
</evidence>
<dbReference type="PANTHER" id="PTHR40590">
    <property type="entry name" value="CYTOPLASMIC PROTEIN-RELATED"/>
    <property type="match status" value="1"/>
</dbReference>
<gene>
    <name evidence="2" type="ORF">CR103_10335</name>
</gene>
<evidence type="ECO:0000313" key="3">
    <source>
        <dbReference type="Proteomes" id="UP000228593"/>
    </source>
</evidence>
<name>A0A2G8T1J5_9BURK</name>
<dbReference type="AlphaFoldDB" id="A0A2G8T1J5"/>
<dbReference type="PANTHER" id="PTHR40590:SF1">
    <property type="entry name" value="CYTOPLASMIC PROTEIN"/>
    <property type="match status" value="1"/>
</dbReference>
<feature type="chain" id="PRO_5013688192" evidence="1">
    <location>
        <begin position="23"/>
        <end position="292"/>
    </location>
</feature>
<keyword evidence="1" id="KW-0732">Signal</keyword>
<comment type="caution">
    <text evidence="2">The sequence shown here is derived from an EMBL/GenBank/DDBJ whole genome shotgun (WGS) entry which is preliminary data.</text>
</comment>
<dbReference type="InterPro" id="IPR047111">
    <property type="entry name" value="YbaP-like"/>
</dbReference>
<keyword evidence="3" id="KW-1185">Reference proteome</keyword>
<dbReference type="CDD" id="cd14789">
    <property type="entry name" value="Tiki"/>
    <property type="match status" value="1"/>
</dbReference>
<organism evidence="2 3">
    <name type="scientific">Massilia psychrophila</name>
    <dbReference type="NCBI Taxonomy" id="1603353"/>
    <lineage>
        <taxon>Bacteria</taxon>
        <taxon>Pseudomonadati</taxon>
        <taxon>Pseudomonadota</taxon>
        <taxon>Betaproteobacteria</taxon>
        <taxon>Burkholderiales</taxon>
        <taxon>Oxalobacteraceae</taxon>
        <taxon>Telluria group</taxon>
        <taxon>Massilia</taxon>
    </lineage>
</organism>
<sequence length="292" mass="31256">MRRQIIVVFFSLFFAAAFPASALERGALFNVTGFGHSMVLFGTMHVGLPEFYPLEPRIAQAVANASTLALEVDPQLPPAVVAKAMRDYGVASPGAALPSALAARLVPVLAKAGIDAATLAPLKPWVVAMVLGLNQYAALGYRADLAVDSHLAALARGAKVTVIELESIDAQMSLFSRLTDAEQLRYLDDTLALIESGRQRAEVRQVVDAWRGADQAALEALAVRIESDTTWAGRFVQKVLLEGRNGPLADKLLELLAKQDKAVAAIGVLHLVGKHSVPALMRLKGVTVERVY</sequence>
<protein>
    <submittedName>
        <fullName evidence="2">TraB/GumN family protein</fullName>
    </submittedName>
</protein>
<proteinExistence type="predicted"/>
<dbReference type="InterPro" id="IPR002816">
    <property type="entry name" value="TraB/PrgY/GumN_fam"/>
</dbReference>
<dbReference type="EMBL" id="PDOB01000013">
    <property type="protein sequence ID" value="PIL39884.1"/>
    <property type="molecule type" value="Genomic_DNA"/>
</dbReference>
<dbReference type="Proteomes" id="UP000228593">
    <property type="component" value="Unassembled WGS sequence"/>
</dbReference>
<dbReference type="Pfam" id="PF01963">
    <property type="entry name" value="TraB_PrgY_gumN"/>
    <property type="match status" value="1"/>
</dbReference>
<dbReference type="OrthoDB" id="9025834at2"/>
<evidence type="ECO:0000313" key="2">
    <source>
        <dbReference type="EMBL" id="PIL39884.1"/>
    </source>
</evidence>
<accession>A0A2G8T1J5</accession>